<feature type="transmembrane region" description="Helical" evidence="6">
    <location>
        <begin position="77"/>
        <end position="96"/>
    </location>
</feature>
<reference evidence="8" key="1">
    <citation type="journal article" date="2019" name="Int. J. Syst. Evol. Microbiol.">
        <title>The Global Catalogue of Microorganisms (GCM) 10K type strain sequencing project: providing services to taxonomists for standard genome sequencing and annotation.</title>
        <authorList>
            <consortium name="The Broad Institute Genomics Platform"/>
            <consortium name="The Broad Institute Genome Sequencing Center for Infectious Disease"/>
            <person name="Wu L."/>
            <person name="Ma J."/>
        </authorList>
    </citation>
    <scope>NUCLEOTIDE SEQUENCE [LARGE SCALE GENOMIC DNA]</scope>
    <source>
        <strain evidence="8">CCM 7403</strain>
    </source>
</reference>
<comment type="caution">
    <text evidence="7">The sequence shown here is derived from an EMBL/GenBank/DDBJ whole genome shotgun (WGS) entry which is preliminary data.</text>
</comment>
<evidence type="ECO:0000256" key="6">
    <source>
        <dbReference type="SAM" id="Phobius"/>
    </source>
</evidence>
<gene>
    <name evidence="7" type="ORF">GCM10007231_15020</name>
</gene>
<feature type="transmembrane region" description="Helical" evidence="6">
    <location>
        <begin position="248"/>
        <end position="269"/>
    </location>
</feature>
<evidence type="ECO:0000256" key="2">
    <source>
        <dbReference type="ARBA" id="ARBA00022692"/>
    </source>
</evidence>
<dbReference type="EMBL" id="BMCK01000002">
    <property type="protein sequence ID" value="GGD17043.1"/>
    <property type="molecule type" value="Genomic_DNA"/>
</dbReference>
<evidence type="ECO:0000313" key="8">
    <source>
        <dbReference type="Proteomes" id="UP000630594"/>
    </source>
</evidence>
<keyword evidence="8" id="KW-1185">Reference proteome</keyword>
<feature type="transmembrane region" description="Helical" evidence="6">
    <location>
        <begin position="315"/>
        <end position="332"/>
    </location>
</feature>
<dbReference type="Proteomes" id="UP000630594">
    <property type="component" value="Unassembled WGS sequence"/>
</dbReference>
<feature type="transmembrane region" description="Helical" evidence="6">
    <location>
        <begin position="344"/>
        <end position="367"/>
    </location>
</feature>
<feature type="transmembrane region" description="Helical" evidence="6">
    <location>
        <begin position="275"/>
        <end position="294"/>
    </location>
</feature>
<name>A0ABQ1Q6Z8_9ACTN</name>
<feature type="transmembrane region" description="Helical" evidence="6">
    <location>
        <begin position="135"/>
        <end position="155"/>
    </location>
</feature>
<sequence>MTVVADATAHARGHAPARRVRFPRELHPVAWWMWAAGVAAAASSTTNPLLLALLIAVTWLVVVSCRGDGTWARSFKLYLWLAVLTVVIRIFFRVLLGGTDQGHVMLHLPTIPLPHWAAGIQLLGPVTREQVLAGLYDGLQLAAILVAFGAANALANPKRLLKTLPPALYEIGSALVVAVSVLPQLVDSARRVKHAQELRGGVEGRIRGMRRLLVPVLEDAFDRSLGLAAGMDARGYGRSGDLDRRTRVVTGTLMVAALIGTCVGVYGFLDRTTPRWLGLPMLAVGAACAVAGMTSAGRRVRRTRYRPDRWQGPEIAIAASGVVAATGVWWVATSTMTVAHPGVTGVPTLTLTALLAPLVALVPLLAAPPPLTVTTRQPASTHNPTASPTREEGPS</sequence>
<evidence type="ECO:0000256" key="3">
    <source>
        <dbReference type="ARBA" id="ARBA00022989"/>
    </source>
</evidence>
<dbReference type="Pfam" id="PF02361">
    <property type="entry name" value="CbiQ"/>
    <property type="match status" value="1"/>
</dbReference>
<proteinExistence type="predicted"/>
<organism evidence="7 8">
    <name type="scientific">Nocardioides daphniae</name>
    <dbReference type="NCBI Taxonomy" id="402297"/>
    <lineage>
        <taxon>Bacteria</taxon>
        <taxon>Bacillati</taxon>
        <taxon>Actinomycetota</taxon>
        <taxon>Actinomycetes</taxon>
        <taxon>Propionibacteriales</taxon>
        <taxon>Nocardioidaceae</taxon>
        <taxon>Nocardioides</taxon>
    </lineage>
</organism>
<keyword evidence="3 6" id="KW-1133">Transmembrane helix</keyword>
<evidence type="ECO:0000313" key="7">
    <source>
        <dbReference type="EMBL" id="GGD17043.1"/>
    </source>
</evidence>
<accession>A0ABQ1Q6Z8</accession>
<evidence type="ECO:0000256" key="5">
    <source>
        <dbReference type="SAM" id="MobiDB-lite"/>
    </source>
</evidence>
<evidence type="ECO:0000256" key="1">
    <source>
        <dbReference type="ARBA" id="ARBA00004141"/>
    </source>
</evidence>
<feature type="compositionally biased region" description="Polar residues" evidence="5">
    <location>
        <begin position="376"/>
        <end position="388"/>
    </location>
</feature>
<evidence type="ECO:0008006" key="9">
    <source>
        <dbReference type="Google" id="ProtNLM"/>
    </source>
</evidence>
<dbReference type="InterPro" id="IPR003339">
    <property type="entry name" value="ABC/ECF_trnsptr_transmembrane"/>
</dbReference>
<evidence type="ECO:0000256" key="4">
    <source>
        <dbReference type="ARBA" id="ARBA00023136"/>
    </source>
</evidence>
<feature type="transmembrane region" description="Helical" evidence="6">
    <location>
        <begin position="49"/>
        <end position="65"/>
    </location>
</feature>
<comment type="subcellular location">
    <subcellularLocation>
        <location evidence="1">Membrane</location>
        <topology evidence="1">Multi-pass membrane protein</topology>
    </subcellularLocation>
</comment>
<dbReference type="PANTHER" id="PTHR33514:SF15">
    <property type="entry name" value="COBALT TRANSPORT PROTEIN"/>
    <property type="match status" value="1"/>
</dbReference>
<dbReference type="RefSeq" id="WP_188421328.1">
    <property type="nucleotide sequence ID" value="NZ_BMCK01000002.1"/>
</dbReference>
<dbReference type="CDD" id="cd16914">
    <property type="entry name" value="EcfT"/>
    <property type="match status" value="1"/>
</dbReference>
<feature type="region of interest" description="Disordered" evidence="5">
    <location>
        <begin position="371"/>
        <end position="395"/>
    </location>
</feature>
<keyword evidence="4 6" id="KW-0472">Membrane</keyword>
<keyword evidence="2 6" id="KW-0812">Transmembrane</keyword>
<protein>
    <recommendedName>
        <fullName evidence="9">Energy-coupling factor transporter transmembrane protein EcfT</fullName>
    </recommendedName>
</protein>
<dbReference type="PANTHER" id="PTHR33514">
    <property type="entry name" value="PROTEIN ABCI12, CHLOROPLASTIC"/>
    <property type="match status" value="1"/>
</dbReference>